<name>A0A0K2TP67_LEPSM</name>
<evidence type="ECO:0000313" key="1">
    <source>
        <dbReference type="EMBL" id="CDW27640.1"/>
    </source>
</evidence>
<proteinExistence type="predicted"/>
<organism evidence="1">
    <name type="scientific">Lepeophtheirus salmonis</name>
    <name type="common">Salmon louse</name>
    <name type="synonym">Caligus salmonis</name>
    <dbReference type="NCBI Taxonomy" id="72036"/>
    <lineage>
        <taxon>Eukaryota</taxon>
        <taxon>Metazoa</taxon>
        <taxon>Ecdysozoa</taxon>
        <taxon>Arthropoda</taxon>
        <taxon>Crustacea</taxon>
        <taxon>Multicrustacea</taxon>
        <taxon>Hexanauplia</taxon>
        <taxon>Copepoda</taxon>
        <taxon>Siphonostomatoida</taxon>
        <taxon>Caligidae</taxon>
        <taxon>Lepeophtheirus</taxon>
    </lineage>
</organism>
<feature type="non-terminal residue" evidence="1">
    <location>
        <position position="1"/>
    </location>
</feature>
<sequence length="159" mass="18250">NYTILGANSLGQNVKLIAHQNDVPLSQLSYCVPCGTVLLNPNIVETICFNLRNQKVCYHGAITYAIDGNVFFTIFGYTLSYGRNIFLRCELYVAYQTTIHLRKLLHLQNFRLFCELWILKVDYVEHKLGVVCENLISQNADFHSTIEQFVHVVVAYIFP</sequence>
<dbReference type="EMBL" id="HACA01010279">
    <property type="protein sequence ID" value="CDW27640.1"/>
    <property type="molecule type" value="Transcribed_RNA"/>
</dbReference>
<accession>A0A0K2TP67</accession>
<reference evidence="1" key="1">
    <citation type="submission" date="2014-05" db="EMBL/GenBank/DDBJ databases">
        <authorList>
            <person name="Chronopoulou M."/>
        </authorList>
    </citation>
    <scope>NUCLEOTIDE SEQUENCE</scope>
    <source>
        <tissue evidence="1">Whole organism</tissue>
    </source>
</reference>
<dbReference type="AlphaFoldDB" id="A0A0K2TP67"/>
<protein>
    <submittedName>
        <fullName evidence="1">Uncharacterized protein</fullName>
    </submittedName>
</protein>